<dbReference type="PANTHER" id="PTHR42088:SF1">
    <property type="entry name" value="YALI0F10131P"/>
    <property type="match status" value="1"/>
</dbReference>
<feature type="region of interest" description="Disordered" evidence="1">
    <location>
        <begin position="534"/>
        <end position="579"/>
    </location>
</feature>
<gene>
    <name evidence="3" type="ORF">SAPINGB_P005410</name>
</gene>
<keyword evidence="4" id="KW-1185">Reference proteome</keyword>
<feature type="compositionally biased region" description="Low complexity" evidence="1">
    <location>
        <begin position="20"/>
        <end position="34"/>
    </location>
</feature>
<feature type="region of interest" description="Disordered" evidence="1">
    <location>
        <begin position="17"/>
        <end position="45"/>
    </location>
</feature>
<dbReference type="OrthoDB" id="4035953at2759"/>
<dbReference type="GeneID" id="43584224"/>
<feature type="compositionally biased region" description="Polar residues" evidence="1">
    <location>
        <begin position="35"/>
        <end position="44"/>
    </location>
</feature>
<keyword evidence="2" id="KW-1133">Transmembrane helix</keyword>
<evidence type="ECO:0000313" key="4">
    <source>
        <dbReference type="Proteomes" id="UP000398389"/>
    </source>
</evidence>
<feature type="compositionally biased region" description="Low complexity" evidence="1">
    <location>
        <begin position="564"/>
        <end position="579"/>
    </location>
</feature>
<feature type="compositionally biased region" description="Polar residues" evidence="1">
    <location>
        <begin position="601"/>
        <end position="620"/>
    </location>
</feature>
<dbReference type="AlphaFoldDB" id="A0A5E8BZP5"/>
<feature type="region of interest" description="Disordered" evidence="1">
    <location>
        <begin position="462"/>
        <end position="498"/>
    </location>
</feature>
<protein>
    <submittedName>
        <fullName evidence="3">Uncharacterized protein</fullName>
    </submittedName>
</protein>
<organism evidence="3 4">
    <name type="scientific">Magnusiomyces paraingens</name>
    <dbReference type="NCBI Taxonomy" id="2606893"/>
    <lineage>
        <taxon>Eukaryota</taxon>
        <taxon>Fungi</taxon>
        <taxon>Dikarya</taxon>
        <taxon>Ascomycota</taxon>
        <taxon>Saccharomycotina</taxon>
        <taxon>Dipodascomycetes</taxon>
        <taxon>Dipodascales</taxon>
        <taxon>Dipodascaceae</taxon>
        <taxon>Magnusiomyces</taxon>
    </lineage>
</organism>
<feature type="compositionally biased region" description="Low complexity" evidence="1">
    <location>
        <begin position="238"/>
        <end position="250"/>
    </location>
</feature>
<feature type="region of interest" description="Disordered" evidence="1">
    <location>
        <begin position="274"/>
        <end position="445"/>
    </location>
</feature>
<feature type="region of interest" description="Disordered" evidence="1">
    <location>
        <begin position="601"/>
        <end position="625"/>
    </location>
</feature>
<dbReference type="Proteomes" id="UP000398389">
    <property type="component" value="Unassembled WGS sequence"/>
</dbReference>
<feature type="compositionally biased region" description="Low complexity" evidence="1">
    <location>
        <begin position="360"/>
        <end position="369"/>
    </location>
</feature>
<name>A0A5E8BZP5_9ASCO</name>
<keyword evidence="2" id="KW-0812">Transmembrane</keyword>
<feature type="region of interest" description="Disordered" evidence="1">
    <location>
        <begin position="202"/>
        <end position="254"/>
    </location>
</feature>
<feature type="region of interest" description="Disordered" evidence="1">
    <location>
        <begin position="131"/>
        <end position="166"/>
    </location>
</feature>
<dbReference type="PANTHER" id="PTHR42088">
    <property type="entry name" value="YALI0F10131P"/>
    <property type="match status" value="1"/>
</dbReference>
<feature type="compositionally biased region" description="Polar residues" evidence="1">
    <location>
        <begin position="325"/>
        <end position="337"/>
    </location>
</feature>
<feature type="compositionally biased region" description="Polar residues" evidence="1">
    <location>
        <begin position="274"/>
        <end position="283"/>
    </location>
</feature>
<feature type="region of interest" description="Disordered" evidence="1">
    <location>
        <begin position="783"/>
        <end position="806"/>
    </location>
</feature>
<keyword evidence="2" id="KW-0472">Membrane</keyword>
<dbReference type="EMBL" id="CABVLU010000004">
    <property type="protein sequence ID" value="VVT56923.1"/>
    <property type="molecule type" value="Genomic_DNA"/>
</dbReference>
<feature type="region of interest" description="Disordered" evidence="1">
    <location>
        <begin position="504"/>
        <end position="523"/>
    </location>
</feature>
<evidence type="ECO:0000313" key="3">
    <source>
        <dbReference type="EMBL" id="VVT56923.1"/>
    </source>
</evidence>
<feature type="compositionally biased region" description="Polar residues" evidence="1">
    <location>
        <begin position="221"/>
        <end position="231"/>
    </location>
</feature>
<evidence type="ECO:0000256" key="2">
    <source>
        <dbReference type="SAM" id="Phobius"/>
    </source>
</evidence>
<sequence>MPPSLIPAISKTLPLLFERSPTPTDSDTASTSTSCAPNDNSARCQTPVKDNTGIAVGLGVGVPVFIAICVLLYLQLRHKRQLRKEDEGSKELDVENDDDFGTAVPPPMMMMMSNNNNAGGGYEKNQTNYSVQQLHSKPSEQTLIDSSSSNNQYALPKNNNQDFATDPRLAMTTPKPQVYDSANPFATPNSLYQIPHLQSSQRSLNNYDPYDKSAYPPSGDIYNTLSNTSYPPSLATRPSSPTNNNYNNPYGQSFNAINASSQYTLLRQQPSNQTLKANGPQQRSLTDTTTTSSTSTKQPISTVSAAHQYSTQTAPQASSQAASTVSLPQTQQSSHSLATMRETPDNNSQPSSFSNLESRQQQQQQQQQQELSHNKNNLSIMSTSQYSGDDEDDDTTTTLSFHNPSNSLNTPSTGASLAGDESTQHSPSYGENAQAKGDARESVNNRDFDRVKSVYKEYFPTGMHSPEISATNTDSGFDFASIPESPLDQQQQQNSANVQYQYSEQAPVANSSSPSIAEHQPAYKKAAKNLPAINTTLGSPYQQPQSQSQSESQSQPQPQPQLQPQPQFHSQPHSQQQQQFDQMELYNLPMPHDPAAIRSMSSTPTGNIIPSSPSQASFRSARSGAHTPVTHVPRVELSAFPVPHNLSETDSPIAYAPIRKNYALAHSASSTDLAELTNGTRSNSFSSGTNVPQSPVSAASPIIPVYNPLHNNLNYPEAESSNMVLPSPHQLRKSIALMTSLEFRPPNKYANEERNINTMTPEEREVRRREDGSVVAINAGRFRPPSALVPDDKTQKEKLRPTMEMR</sequence>
<evidence type="ECO:0000256" key="1">
    <source>
        <dbReference type="SAM" id="MobiDB-lite"/>
    </source>
</evidence>
<feature type="compositionally biased region" description="Low complexity" evidence="1">
    <location>
        <begin position="284"/>
        <end position="324"/>
    </location>
</feature>
<reference evidence="3 4" key="1">
    <citation type="submission" date="2019-09" db="EMBL/GenBank/DDBJ databases">
        <authorList>
            <person name="Brejova B."/>
        </authorList>
    </citation>
    <scope>NUCLEOTIDE SEQUENCE [LARGE SCALE GENOMIC DNA]</scope>
</reference>
<dbReference type="RefSeq" id="XP_031856015.1">
    <property type="nucleotide sequence ID" value="XM_032000124.1"/>
</dbReference>
<feature type="compositionally biased region" description="Polar residues" evidence="1">
    <location>
        <begin position="370"/>
        <end position="387"/>
    </location>
</feature>
<feature type="compositionally biased region" description="Polar residues" evidence="1">
    <location>
        <begin position="131"/>
        <end position="163"/>
    </location>
</feature>
<feature type="compositionally biased region" description="Low complexity" evidence="1">
    <location>
        <begin position="539"/>
        <end position="556"/>
    </location>
</feature>
<proteinExistence type="predicted"/>
<accession>A0A5E8BZP5</accession>
<feature type="compositionally biased region" description="Polar residues" evidence="1">
    <location>
        <begin position="399"/>
        <end position="415"/>
    </location>
</feature>
<feature type="compositionally biased region" description="Basic and acidic residues" evidence="1">
    <location>
        <begin position="790"/>
        <end position="806"/>
    </location>
</feature>
<feature type="transmembrane region" description="Helical" evidence="2">
    <location>
        <begin position="54"/>
        <end position="74"/>
    </location>
</feature>
<feature type="compositionally biased region" description="Polar residues" evidence="1">
    <location>
        <begin position="345"/>
        <end position="359"/>
    </location>
</feature>
<feature type="compositionally biased region" description="Low complexity" evidence="1">
    <location>
        <begin position="489"/>
        <end position="498"/>
    </location>
</feature>